<name>A0A263D787_9PSEU</name>
<evidence type="ECO:0000256" key="1">
    <source>
        <dbReference type="SAM" id="MobiDB-lite"/>
    </source>
</evidence>
<dbReference type="AlphaFoldDB" id="A0A263D787"/>
<dbReference type="SUPFAM" id="SSF50475">
    <property type="entry name" value="FMN-binding split barrel"/>
    <property type="match status" value="1"/>
</dbReference>
<feature type="region of interest" description="Disordered" evidence="1">
    <location>
        <begin position="154"/>
        <end position="201"/>
    </location>
</feature>
<proteinExistence type="predicted"/>
<dbReference type="Proteomes" id="UP000242444">
    <property type="component" value="Unassembled WGS sequence"/>
</dbReference>
<evidence type="ECO:0000259" key="2">
    <source>
        <dbReference type="Pfam" id="PF01243"/>
    </source>
</evidence>
<dbReference type="RefSeq" id="WP_094861137.1">
    <property type="nucleotide sequence ID" value="NZ_NKYE01000002.1"/>
</dbReference>
<feature type="domain" description="Pyridoxamine 5'-phosphate oxidase N-terminal" evidence="2">
    <location>
        <begin position="10"/>
        <end position="133"/>
    </location>
</feature>
<comment type="caution">
    <text evidence="3">The sequence shown here is derived from an EMBL/GenBank/DDBJ whole genome shotgun (WGS) entry which is preliminary data.</text>
</comment>
<dbReference type="Gene3D" id="2.30.110.10">
    <property type="entry name" value="Electron Transport, Fmn-binding Protein, Chain A"/>
    <property type="match status" value="1"/>
</dbReference>
<keyword evidence="4" id="KW-1185">Reference proteome</keyword>
<dbReference type="InParanoid" id="A0A263D787"/>
<dbReference type="InterPro" id="IPR011576">
    <property type="entry name" value="Pyridox_Oxase_N"/>
</dbReference>
<accession>A0A263D787</accession>
<dbReference type="EMBL" id="NKYE01000002">
    <property type="protein sequence ID" value="OZM74241.1"/>
    <property type="molecule type" value="Genomic_DNA"/>
</dbReference>
<dbReference type="OrthoDB" id="115989at2"/>
<reference evidence="3 4" key="1">
    <citation type="submission" date="2017-07" db="EMBL/GenBank/DDBJ databases">
        <title>Amycolatopsis antarcticus sp. nov., isolated from the surface of an Antarcticus brown macroalga.</title>
        <authorList>
            <person name="Wang J."/>
            <person name="Leiva S."/>
            <person name="Huang J."/>
            <person name="Huang Y."/>
        </authorList>
    </citation>
    <scope>NUCLEOTIDE SEQUENCE [LARGE SCALE GENOMIC DNA]</scope>
    <source>
        <strain evidence="3 4">AU-G6</strain>
    </source>
</reference>
<dbReference type="PANTHER" id="PTHR39336">
    <property type="entry name" value="PYRIDOXAMINE PHOSPHATE OXIDASE FAMILY PROTEIN (AFU_ORTHOLOGUE AFUA_6G11440)"/>
    <property type="match status" value="1"/>
</dbReference>
<organism evidence="3 4">
    <name type="scientific">Amycolatopsis antarctica</name>
    <dbReference type="NCBI Taxonomy" id="1854586"/>
    <lineage>
        <taxon>Bacteria</taxon>
        <taxon>Bacillati</taxon>
        <taxon>Actinomycetota</taxon>
        <taxon>Actinomycetes</taxon>
        <taxon>Pseudonocardiales</taxon>
        <taxon>Pseudonocardiaceae</taxon>
        <taxon>Amycolatopsis</taxon>
    </lineage>
</organism>
<protein>
    <submittedName>
        <fullName evidence="3">Pyridoxamine 5'-phosphate oxidase</fullName>
    </submittedName>
</protein>
<dbReference type="InterPro" id="IPR012349">
    <property type="entry name" value="Split_barrel_FMN-bd"/>
</dbReference>
<evidence type="ECO:0000313" key="3">
    <source>
        <dbReference type="EMBL" id="OZM74241.1"/>
    </source>
</evidence>
<evidence type="ECO:0000313" key="4">
    <source>
        <dbReference type="Proteomes" id="UP000242444"/>
    </source>
</evidence>
<sequence length="201" mass="22016">MSTVHERIDGRLRDFVSAQPVFFVATAPDGPDGHVNVSPKGYPDTFTVLDEHTVAYLDLEGSGVETIAHLRQNERITLMFCAFSGPPNIVRLYGHGRVVTPQDPGFGDLLARFGPHPGVRTVIVVDVERIADSCGYSVPEMTLERDRDVLDRLAGTEGSRKRRTARMNAERRSIDDIPALRPGETDPVSLHSATGPPTACR</sequence>
<gene>
    <name evidence="3" type="ORF">CFN78_03560</name>
</gene>
<dbReference type="Pfam" id="PF01243">
    <property type="entry name" value="PNPOx_N"/>
    <property type="match status" value="1"/>
</dbReference>
<dbReference type="PANTHER" id="PTHR39336:SF1">
    <property type="entry name" value="PYRIDOXAMINE PHOSPHATE OXIDASE FAMILY PROTEIN (AFU_ORTHOLOGUE AFUA_6G11440)"/>
    <property type="match status" value="1"/>
</dbReference>